<dbReference type="PANTHER" id="PTHR42830:SF2">
    <property type="entry name" value="OSMC_OHR FAMILY PROTEIN"/>
    <property type="match status" value="1"/>
</dbReference>
<comment type="caution">
    <text evidence="1">The sequence shown here is derived from an EMBL/GenBank/DDBJ whole genome shotgun (WGS) entry which is preliminary data.</text>
</comment>
<reference evidence="1 2" key="1">
    <citation type="submission" date="2015-03" db="EMBL/GenBank/DDBJ databases">
        <title>Genome Sequence of Kiloniella spongiae MEBiC09566, isolated from a marine sponge.</title>
        <authorList>
            <person name="Shao Z."/>
            <person name="Wang L."/>
            <person name="Li X."/>
        </authorList>
    </citation>
    <scope>NUCLEOTIDE SEQUENCE [LARGE SCALE GENOMIC DNA]</scope>
    <source>
        <strain evidence="1 2">MEBiC09566</strain>
    </source>
</reference>
<dbReference type="InterPro" id="IPR052707">
    <property type="entry name" value="OsmC_Ohr_Peroxiredoxin"/>
</dbReference>
<protein>
    <submittedName>
        <fullName evidence="1">Peroxiredoxin</fullName>
    </submittedName>
</protein>
<evidence type="ECO:0000313" key="2">
    <source>
        <dbReference type="Proteomes" id="UP000035444"/>
    </source>
</evidence>
<dbReference type="Proteomes" id="UP000035444">
    <property type="component" value="Unassembled WGS sequence"/>
</dbReference>
<dbReference type="AlphaFoldDB" id="A0A0H2ME06"/>
<gene>
    <name evidence="1" type="ORF">WH96_11850</name>
</gene>
<sequence length="161" mass="17861">MSQEHQYKTHLSWTGNKGSGTSNYKAYDRNYDIIIEGKTTLSGSSDPAFRGDPTRHNPEDLLLASISSCHMLWYLHLCSISKIVVVDYQDTSAAIMTMNSDGGGQFSAATLNPIATITEGSDKEKAIQLHHEANKLCFIARSVNFPVHHKPQIKIEIKPKT</sequence>
<dbReference type="EMBL" id="LAQL01000007">
    <property type="protein sequence ID" value="KLN60426.1"/>
    <property type="molecule type" value="Genomic_DNA"/>
</dbReference>
<dbReference type="InterPro" id="IPR003718">
    <property type="entry name" value="OsmC/Ohr_fam"/>
</dbReference>
<dbReference type="InterPro" id="IPR015946">
    <property type="entry name" value="KH_dom-like_a/b"/>
</dbReference>
<dbReference type="SUPFAM" id="SSF82784">
    <property type="entry name" value="OsmC-like"/>
    <property type="match status" value="1"/>
</dbReference>
<proteinExistence type="predicted"/>
<keyword evidence="2" id="KW-1185">Reference proteome</keyword>
<dbReference type="PATRIC" id="fig|1489064.4.peg.3689"/>
<dbReference type="STRING" id="1489064.WH96_11850"/>
<dbReference type="OrthoDB" id="9795405at2"/>
<accession>A0A0H2ME06</accession>
<dbReference type="Gene3D" id="3.30.300.20">
    <property type="match status" value="1"/>
</dbReference>
<organism evidence="1 2">
    <name type="scientific">Kiloniella spongiae</name>
    <dbReference type="NCBI Taxonomy" id="1489064"/>
    <lineage>
        <taxon>Bacteria</taxon>
        <taxon>Pseudomonadati</taxon>
        <taxon>Pseudomonadota</taxon>
        <taxon>Alphaproteobacteria</taxon>
        <taxon>Rhodospirillales</taxon>
        <taxon>Kiloniellaceae</taxon>
        <taxon>Kiloniella</taxon>
    </lineage>
</organism>
<name>A0A0H2ME06_9PROT</name>
<dbReference type="PANTHER" id="PTHR42830">
    <property type="entry name" value="OSMOTICALLY INDUCIBLE FAMILY PROTEIN"/>
    <property type="match status" value="1"/>
</dbReference>
<dbReference type="InterPro" id="IPR036102">
    <property type="entry name" value="OsmC/Ohrsf"/>
</dbReference>
<dbReference type="RefSeq" id="WP_047764391.1">
    <property type="nucleotide sequence ID" value="NZ_LAQL01000007.1"/>
</dbReference>
<dbReference type="Pfam" id="PF02566">
    <property type="entry name" value="OsmC"/>
    <property type="match status" value="1"/>
</dbReference>
<evidence type="ECO:0000313" key="1">
    <source>
        <dbReference type="EMBL" id="KLN60426.1"/>
    </source>
</evidence>